<sequence length="460" mass="53076">MVDELANLQIAKDEDDLVCDQEYGEEIDDEFKLCLVGKVLTNSAVHFSSMRTVLRKLWHPLEGVLITKMEDKIVLFQFYNKLDLKRVTDGTPWFFNRYLIIFHRMERGEDPVQVLLVFSNFWVQVRNLPLGSMSERMTRQLENFMGHFLEYDATIITRGVKNFMRIRVCLDNESRWLRKEPKTMAKSEVGVEVRRKNKFMETTMNDQSHNTRRREIIIQSKGKEVLEGCNRDMKGVDIEMRTNDNKYEEEPDILEDAQISSMVTVPENRLSVAANKKKQKLMKETWRGFGKKCGFDNGIDISAEGSQGGLFLGWKQGISINLISFSKSHIDVEVGYDNDMTESIWGAWDLLESEVGWRIGDRKTVNIWNNTWLPYFGNKKLPHRLRDCTSSGVDSGEFEVGNQFTNNDSFIGALKQHSIKNGVNNHVVKSKSDKFEVKCAVQAGTCSWKIYASLRKMTGL</sequence>
<keyword evidence="4" id="KW-1185">Reference proteome</keyword>
<dbReference type="InterPro" id="IPR004332">
    <property type="entry name" value="Transposase_MuDR"/>
</dbReference>
<reference evidence="3 4" key="1">
    <citation type="journal article" date="2019" name="Genome Biol. Evol.">
        <title>Insights into the evolution of the New World diploid cottons (Gossypium, subgenus Houzingenia) based on genome sequencing.</title>
        <authorList>
            <person name="Grover C.E."/>
            <person name="Arick M.A. 2nd"/>
            <person name="Thrash A."/>
            <person name="Conover J.L."/>
            <person name="Sanders W.S."/>
            <person name="Peterson D.G."/>
            <person name="Frelichowski J.E."/>
            <person name="Scheffler J.A."/>
            <person name="Scheffler B.E."/>
            <person name="Wendel J.F."/>
        </authorList>
    </citation>
    <scope>NUCLEOTIDE SEQUENCE [LARGE SCALE GENOMIC DNA]</scope>
    <source>
        <strain evidence="3">27</strain>
        <tissue evidence="3">Leaf</tissue>
    </source>
</reference>
<dbReference type="Proteomes" id="UP000593561">
    <property type="component" value="Unassembled WGS sequence"/>
</dbReference>
<comment type="caution">
    <text evidence="3">The sequence shown here is derived from an EMBL/GenBank/DDBJ whole genome shotgun (WGS) entry which is preliminary data.</text>
</comment>
<evidence type="ECO:0000259" key="2">
    <source>
        <dbReference type="Pfam" id="PF14111"/>
    </source>
</evidence>
<dbReference type="PANTHER" id="PTHR31286">
    <property type="entry name" value="GLYCINE-RICH CELL WALL STRUCTURAL PROTEIN 1.8-LIKE"/>
    <property type="match status" value="1"/>
</dbReference>
<dbReference type="AlphaFoldDB" id="A0A7J8SYU0"/>
<feature type="domain" description="DUF4283" evidence="2">
    <location>
        <begin position="29"/>
        <end position="111"/>
    </location>
</feature>
<evidence type="ECO:0000313" key="4">
    <source>
        <dbReference type="Proteomes" id="UP000593561"/>
    </source>
</evidence>
<evidence type="ECO:0000313" key="3">
    <source>
        <dbReference type="EMBL" id="MBA0630676.1"/>
    </source>
</evidence>
<evidence type="ECO:0000259" key="1">
    <source>
        <dbReference type="Pfam" id="PF03108"/>
    </source>
</evidence>
<dbReference type="InterPro" id="IPR025558">
    <property type="entry name" value="DUF4283"/>
</dbReference>
<gene>
    <name evidence="3" type="ORF">Godav_002747</name>
</gene>
<organism evidence="3 4">
    <name type="scientific">Gossypium davidsonii</name>
    <name type="common">Davidson's cotton</name>
    <name type="synonym">Gossypium klotzschianum subsp. davidsonii</name>
    <dbReference type="NCBI Taxonomy" id="34287"/>
    <lineage>
        <taxon>Eukaryota</taxon>
        <taxon>Viridiplantae</taxon>
        <taxon>Streptophyta</taxon>
        <taxon>Embryophyta</taxon>
        <taxon>Tracheophyta</taxon>
        <taxon>Spermatophyta</taxon>
        <taxon>Magnoliopsida</taxon>
        <taxon>eudicotyledons</taxon>
        <taxon>Gunneridae</taxon>
        <taxon>Pentapetalae</taxon>
        <taxon>rosids</taxon>
        <taxon>malvids</taxon>
        <taxon>Malvales</taxon>
        <taxon>Malvaceae</taxon>
        <taxon>Malvoideae</taxon>
        <taxon>Gossypium</taxon>
    </lineage>
</organism>
<accession>A0A7J8SYU0</accession>
<dbReference type="PANTHER" id="PTHR31286:SF153">
    <property type="entry name" value="DUF4283 DOMAIN PROTEIN"/>
    <property type="match status" value="1"/>
</dbReference>
<dbReference type="EMBL" id="JABFAC010000012">
    <property type="protein sequence ID" value="MBA0630676.1"/>
    <property type="molecule type" value="Genomic_DNA"/>
</dbReference>
<feature type="domain" description="Transposase MuDR plant" evidence="1">
    <location>
        <begin position="399"/>
        <end position="459"/>
    </location>
</feature>
<dbReference type="Pfam" id="PF03108">
    <property type="entry name" value="DBD_Tnp_Mut"/>
    <property type="match status" value="1"/>
</dbReference>
<name>A0A7J8SYU0_GOSDV</name>
<proteinExistence type="predicted"/>
<protein>
    <recommendedName>
        <fullName evidence="5">DUF4283 domain-containing protein</fullName>
    </recommendedName>
</protein>
<dbReference type="InterPro" id="IPR040256">
    <property type="entry name" value="At4g02000-like"/>
</dbReference>
<dbReference type="Pfam" id="PF14111">
    <property type="entry name" value="DUF4283"/>
    <property type="match status" value="1"/>
</dbReference>
<evidence type="ECO:0008006" key="5">
    <source>
        <dbReference type="Google" id="ProtNLM"/>
    </source>
</evidence>